<dbReference type="Pfam" id="PF20696">
    <property type="entry name" value="UbiD_C"/>
    <property type="match status" value="1"/>
</dbReference>
<dbReference type="PANTHER" id="PTHR30108">
    <property type="entry name" value="3-OCTAPRENYL-4-HYDROXYBENZOATE CARBOXY-LYASE-RELATED"/>
    <property type="match status" value="1"/>
</dbReference>
<evidence type="ECO:0000313" key="4">
    <source>
        <dbReference type="EMBL" id="GBF80738.1"/>
    </source>
</evidence>
<evidence type="ECO:0000259" key="3">
    <source>
        <dbReference type="Pfam" id="PF20696"/>
    </source>
</evidence>
<accession>A0A401IHJ0</accession>
<organism evidence="4 5">
    <name type="scientific">Aphanothece sacrum FPU1</name>
    <dbReference type="NCBI Taxonomy" id="1920663"/>
    <lineage>
        <taxon>Bacteria</taxon>
        <taxon>Bacillati</taxon>
        <taxon>Cyanobacteriota</taxon>
        <taxon>Cyanophyceae</taxon>
        <taxon>Oscillatoriophycideae</taxon>
        <taxon>Chroococcales</taxon>
        <taxon>Aphanothecaceae</taxon>
        <taxon>Aphanothece</taxon>
    </lineage>
</organism>
<dbReference type="InterPro" id="IPR049383">
    <property type="entry name" value="UbiD-like_N"/>
</dbReference>
<dbReference type="OrthoDB" id="9809841at2"/>
<dbReference type="GO" id="GO:0006744">
    <property type="term" value="P:ubiquinone biosynthetic process"/>
    <property type="evidence" value="ECO:0007669"/>
    <property type="project" value="TreeGrafter"/>
</dbReference>
<protein>
    <submittedName>
        <fullName evidence="4">Uncharacterized protein</fullName>
    </submittedName>
</protein>
<dbReference type="GO" id="GO:0008694">
    <property type="term" value="F:4-hydroxy-3-polyprenylbenzoate decarboxylase activity"/>
    <property type="evidence" value="ECO:0007669"/>
    <property type="project" value="TreeGrafter"/>
</dbReference>
<reference evidence="5" key="1">
    <citation type="submission" date="2017-05" db="EMBL/GenBank/DDBJ databases">
        <title>Physiological properties and genetic analysis related to exopolysaccharide production of fresh-water unicellular cyanobacterium Aphanothece sacrum, Suizenji Nori, that has been cultured as a food source in Japan.</title>
        <authorList>
            <person name="Kanesaki Y."/>
            <person name="Yoshikawa S."/>
            <person name="Ohki K."/>
        </authorList>
    </citation>
    <scope>NUCLEOTIDE SEQUENCE [LARGE SCALE GENOMIC DNA]</scope>
    <source>
        <strain evidence="5">FPU1</strain>
    </source>
</reference>
<dbReference type="SUPFAM" id="SSF50475">
    <property type="entry name" value="FMN-binding split barrel"/>
    <property type="match status" value="1"/>
</dbReference>
<dbReference type="InterPro" id="IPR002830">
    <property type="entry name" value="UbiD"/>
</dbReference>
<dbReference type="EMBL" id="BDQK01000013">
    <property type="protein sequence ID" value="GBF80738.1"/>
    <property type="molecule type" value="Genomic_DNA"/>
</dbReference>
<dbReference type="RefSeq" id="WP_124970420.1">
    <property type="nucleotide sequence ID" value="NZ_BDQK01000013.1"/>
</dbReference>
<feature type="domain" description="3-octaprenyl-4-hydroxybenzoate carboxy-lyase-like C-terminal" evidence="3">
    <location>
        <begin position="334"/>
        <end position="468"/>
    </location>
</feature>
<dbReference type="PANTHER" id="PTHR30108:SF17">
    <property type="entry name" value="FERULIC ACID DECARBOXYLASE 1"/>
    <property type="match status" value="1"/>
</dbReference>
<feature type="domain" description="3-octaprenyl-4-hydroxybenzoate carboxy-lyase-like N-terminal" evidence="2">
    <location>
        <begin position="27"/>
        <end position="109"/>
    </location>
</feature>
<name>A0A401IHJ0_APHSA</name>
<dbReference type="SUPFAM" id="SSF143968">
    <property type="entry name" value="UbiD C-terminal domain-like"/>
    <property type="match status" value="1"/>
</dbReference>
<proteinExistence type="predicted"/>
<dbReference type="InterPro" id="IPR049381">
    <property type="entry name" value="UbiD-like_C"/>
</dbReference>
<comment type="caution">
    <text evidence="4">The sequence shown here is derived from an EMBL/GenBank/DDBJ whole genome shotgun (WGS) entry which is preliminary data.</text>
</comment>
<sequence length="499" mass="54786">MVKLNRTKSLTTTKINDLRSALALLEESPGQLLVTDHLVDAQAEIAGIYRYIGAGTPVIPPTRTGPAMMFNNVKGYDLRVLVGMLASRQRTALLLDTTVEQLSFKLLDALNHRIKPITVPSQQASCQEVVHHTPLDIRTLLPAPTNTRLDAGPYFNLGLLRAEDPETGEADVTIHRLCVQGPDLLSVYFVPGRHIDQFRIKAEGNGRPLPVSISMGLDPAIYLGACFEPPTTPLGFDELEIAGGLRKQAVELVDCVSVKAKAIARAEIVIEGEILPNERIQEDIHSQTGYAMPEFPGYLGKAQAQLPIIKIKAVTHRRNPILQTIIGPGEEHTNLAGIPTEASILRLVEQSMPGRLLNVYAHSAGGGKYVAILQFKKSSAKDEGRQRQAALTAFAAFPELKHVILVDEDVDIFDTNDVMWAMTTRYQGDVSTVFIPGVRCHPLDPSQTPNFSPSITQEGVSCKTIFDCTVPYHLKSEFKRAEFLEIDPQLISSLLKQLD</sequence>
<dbReference type="InterPro" id="IPR048304">
    <property type="entry name" value="UbiD_Rift_dom"/>
</dbReference>
<feature type="domain" description="3-octaprenyl-4-hydroxybenzoate carboxy-lyase-like Rift-related" evidence="1">
    <location>
        <begin position="119"/>
        <end position="326"/>
    </location>
</feature>
<gene>
    <name evidence="4" type="ORF">AsFPU1_2143</name>
</gene>
<evidence type="ECO:0000259" key="1">
    <source>
        <dbReference type="Pfam" id="PF01977"/>
    </source>
</evidence>
<evidence type="ECO:0000313" key="5">
    <source>
        <dbReference type="Proteomes" id="UP000287247"/>
    </source>
</evidence>
<dbReference type="Pfam" id="PF01977">
    <property type="entry name" value="UbiD"/>
    <property type="match status" value="1"/>
</dbReference>
<keyword evidence="5" id="KW-1185">Reference proteome</keyword>
<dbReference type="AlphaFoldDB" id="A0A401IHJ0"/>
<dbReference type="Pfam" id="PF20695">
    <property type="entry name" value="UbiD_N"/>
    <property type="match status" value="1"/>
</dbReference>
<dbReference type="Proteomes" id="UP000287247">
    <property type="component" value="Unassembled WGS sequence"/>
</dbReference>
<dbReference type="Gene3D" id="3.40.1670.10">
    <property type="entry name" value="UbiD C-terminal domain-like"/>
    <property type="match status" value="1"/>
</dbReference>
<dbReference type="GO" id="GO:0005829">
    <property type="term" value="C:cytosol"/>
    <property type="evidence" value="ECO:0007669"/>
    <property type="project" value="TreeGrafter"/>
</dbReference>
<evidence type="ECO:0000259" key="2">
    <source>
        <dbReference type="Pfam" id="PF20695"/>
    </source>
</evidence>